<evidence type="ECO:0000313" key="2">
    <source>
        <dbReference type="Proteomes" id="UP000235803"/>
    </source>
</evidence>
<gene>
    <name evidence="1" type="ORF">C1H69_02485</name>
</gene>
<keyword evidence="1" id="KW-0378">Hydrolase</keyword>
<keyword evidence="2" id="KW-1185">Reference proteome</keyword>
<dbReference type="OrthoDB" id="9815326at2"/>
<comment type="caution">
    <text evidence="1">The sequence shown here is derived from an EMBL/GenBank/DDBJ whole genome shotgun (WGS) entry which is preliminary data.</text>
</comment>
<protein>
    <submittedName>
        <fullName evidence="1">N-formylglutamate amidohydrolase</fullName>
    </submittedName>
</protein>
<evidence type="ECO:0000313" key="1">
    <source>
        <dbReference type="EMBL" id="PMR77417.1"/>
    </source>
</evidence>
<dbReference type="InterPro" id="IPR011227">
    <property type="entry name" value="UCP029730"/>
</dbReference>
<dbReference type="AlphaFoldDB" id="A0A2N7UAE4"/>
<sequence>MRLLAEDELPPVTVHRQSGKSIFVLASDHAGNSVPRRLRNLGLPQSELGRHIGIDVGILETSLQLADQLDAPLIAQRYSRLVIDCNRQPGNVSSMPTISESTEVPGNCGLSDDEMWWREREIFHPYHDMIKEMLDSRDQEGRDTVLVAMHSFTPELFGRPRPWHIGVLFNRDPRVGKALLELLRAEGDLCVGENEPYAVDDENDYTIPVHGERRGLPHVEIEIRQDQLADAGGRKAWADRLARLLPQAVDRALTPTTFHR</sequence>
<dbReference type="GO" id="GO:0016787">
    <property type="term" value="F:hydrolase activity"/>
    <property type="evidence" value="ECO:0007669"/>
    <property type="project" value="UniProtKB-KW"/>
</dbReference>
<dbReference type="Pfam" id="PF05013">
    <property type="entry name" value="FGase"/>
    <property type="match status" value="1"/>
</dbReference>
<dbReference type="Proteomes" id="UP000235803">
    <property type="component" value="Unassembled WGS sequence"/>
</dbReference>
<organism evidence="1 2">
    <name type="scientific">Billgrantia endophytica</name>
    <dbReference type="NCBI Taxonomy" id="2033802"/>
    <lineage>
        <taxon>Bacteria</taxon>
        <taxon>Pseudomonadati</taxon>
        <taxon>Pseudomonadota</taxon>
        <taxon>Gammaproteobacteria</taxon>
        <taxon>Oceanospirillales</taxon>
        <taxon>Halomonadaceae</taxon>
        <taxon>Billgrantia</taxon>
    </lineage>
</organism>
<dbReference type="EMBL" id="PNRF01000007">
    <property type="protein sequence ID" value="PMR77417.1"/>
    <property type="molecule type" value="Genomic_DNA"/>
</dbReference>
<name>A0A2N7UAE4_9GAMM</name>
<reference evidence="1 2" key="1">
    <citation type="submission" date="2018-01" db="EMBL/GenBank/DDBJ databases">
        <title>Halomonas endophytica sp. nov., isolated from storage liquid in the stems of Populus euphratica.</title>
        <authorList>
            <person name="Chen C."/>
        </authorList>
    </citation>
    <scope>NUCLEOTIDE SEQUENCE [LARGE SCALE GENOMIC DNA]</scope>
    <source>
        <strain evidence="1 2">MC28</strain>
    </source>
</reference>
<proteinExistence type="predicted"/>
<dbReference type="PIRSF" id="PIRSF029730">
    <property type="entry name" value="UCP029730"/>
    <property type="match status" value="1"/>
</dbReference>
<dbReference type="RefSeq" id="WP_102651831.1">
    <property type="nucleotide sequence ID" value="NZ_PNRF01000007.1"/>
</dbReference>
<accession>A0A2N7UAE4</accession>
<dbReference type="SUPFAM" id="SSF53187">
    <property type="entry name" value="Zn-dependent exopeptidases"/>
    <property type="match status" value="1"/>
</dbReference>
<dbReference type="InterPro" id="IPR007709">
    <property type="entry name" value="N-FG_amidohydro"/>
</dbReference>
<dbReference type="Gene3D" id="3.40.630.40">
    <property type="entry name" value="Zn-dependent exopeptidases"/>
    <property type="match status" value="1"/>
</dbReference>